<evidence type="ECO:0000256" key="5">
    <source>
        <dbReference type="ARBA" id="ARBA00023034"/>
    </source>
</evidence>
<feature type="domain" description="Vps52 coiled-coil" evidence="7">
    <location>
        <begin position="62"/>
        <end position="236"/>
    </location>
</feature>
<sequence>MNQEESETERLSSDLALFLSNPNIKSCLADGSLNLSSYASTIAAELSTLEHECIDIYRENHEVIQHLRKDMDECDLILASLQEMLLGFQADLGGLSGDIQALQEKSRTLGFQLENRKGAQDQLRNYLSRIVIAPSLADRICTGPVDTEFILAVQELEKKYQFIHSQNVVHSQGVKPDQTPSGNEMKQHITKLRHRAIGRIRTYFLTTIQSLRSPKTNVRMIQINSMVKYTPLMEFLQDAKIEIYNEIRNVYTESMSMTLYALFRTYAAQLSLLDIEIASRKDVIAVEDSALRDVWTRVNMSKRGDAFCLGSRWEVLEHGRGHGDSNSASSQVNDTSRPILAHVALNEKMKYPYEVIFKSIMMHLMDAVTNEYIFVRQFFQEHGPSTFPAILHRTLNLLLEQLENYLFNCYDCLGLLLMIKLTHSNKRIMRERKIDSLDHFFDSLTNLLWPRLKTVMDKQLRSVRDGDVRKLGAIDLHAHYVSRRYAEFTCSILQILQKGTRGEDVVIQASNSYQHAKSGKHTISTLSKSVGDMSILEHDSKSNDDPNSGVSSRNLSMEKAKSQGSSPRGSAGDLLLTDISTLQEETIFLLQRLSESHSTNKKRIIFLINNLDQIISIFHERKVSGKELNRFNELLMQQRELFVEEELLQTFSKMIAFVQQTEQHMNRPQFSSNTSTKAAAEGYKIEVNAQVVEGLVRDFATNWKQGIEQINRDVLSFFANFRNGMEVLKQSLTQLLLYYTRFQDIIRKVWRSKPPAFCKDLVSTSVILAEIKKYALAI</sequence>
<dbReference type="InterPro" id="IPR048361">
    <property type="entry name" value="Vps52_C"/>
</dbReference>
<gene>
    <name evidence="9" type="ORF">CTEN210_02402</name>
</gene>
<accession>A0AAD3CHW6</accession>
<evidence type="ECO:0000313" key="9">
    <source>
        <dbReference type="EMBL" id="GFH45928.1"/>
    </source>
</evidence>
<name>A0AAD3CHW6_9STRA</name>
<comment type="subcellular location">
    <subcellularLocation>
        <location evidence="1">Golgi apparatus</location>
        <location evidence="1">trans-Golgi network</location>
    </subcellularLocation>
</comment>
<dbReference type="GO" id="GO:0042147">
    <property type="term" value="P:retrograde transport, endosome to Golgi"/>
    <property type="evidence" value="ECO:0007669"/>
    <property type="project" value="TreeGrafter"/>
</dbReference>
<organism evidence="9 10">
    <name type="scientific">Chaetoceros tenuissimus</name>
    <dbReference type="NCBI Taxonomy" id="426638"/>
    <lineage>
        <taxon>Eukaryota</taxon>
        <taxon>Sar</taxon>
        <taxon>Stramenopiles</taxon>
        <taxon>Ochrophyta</taxon>
        <taxon>Bacillariophyta</taxon>
        <taxon>Coscinodiscophyceae</taxon>
        <taxon>Chaetocerotophycidae</taxon>
        <taxon>Chaetocerotales</taxon>
        <taxon>Chaetocerotaceae</taxon>
        <taxon>Chaetoceros</taxon>
    </lineage>
</organism>
<evidence type="ECO:0000256" key="2">
    <source>
        <dbReference type="ARBA" id="ARBA00008180"/>
    </source>
</evidence>
<dbReference type="PANTHER" id="PTHR14190">
    <property type="entry name" value="SUPPRESSOR OF ACTIN MUTATIONS 2/VACUOLAR PROTEIN SORTING 52"/>
    <property type="match status" value="1"/>
</dbReference>
<feature type="region of interest" description="Disordered" evidence="6">
    <location>
        <begin position="536"/>
        <end position="571"/>
    </location>
</feature>
<dbReference type="Proteomes" id="UP001054902">
    <property type="component" value="Unassembled WGS sequence"/>
</dbReference>
<feature type="compositionally biased region" description="Polar residues" evidence="6">
    <location>
        <begin position="545"/>
        <end position="555"/>
    </location>
</feature>
<keyword evidence="5" id="KW-0333">Golgi apparatus</keyword>
<feature type="domain" description="Vps52 C-terminal" evidence="8">
    <location>
        <begin position="254"/>
        <end position="501"/>
    </location>
</feature>
<dbReference type="GO" id="GO:0019905">
    <property type="term" value="F:syntaxin binding"/>
    <property type="evidence" value="ECO:0007669"/>
    <property type="project" value="TreeGrafter"/>
</dbReference>
<reference evidence="9 10" key="1">
    <citation type="journal article" date="2021" name="Sci. Rep.">
        <title>The genome of the diatom Chaetoceros tenuissimus carries an ancient integrated fragment of an extant virus.</title>
        <authorList>
            <person name="Hongo Y."/>
            <person name="Kimura K."/>
            <person name="Takaki Y."/>
            <person name="Yoshida Y."/>
            <person name="Baba S."/>
            <person name="Kobayashi G."/>
            <person name="Nagasaki K."/>
            <person name="Hano T."/>
            <person name="Tomaru Y."/>
        </authorList>
    </citation>
    <scope>NUCLEOTIDE SEQUENCE [LARGE SCALE GENOMIC DNA]</scope>
    <source>
        <strain evidence="9 10">NIES-3715</strain>
    </source>
</reference>
<evidence type="ECO:0000313" key="10">
    <source>
        <dbReference type="Proteomes" id="UP001054902"/>
    </source>
</evidence>
<evidence type="ECO:0008006" key="11">
    <source>
        <dbReference type="Google" id="ProtNLM"/>
    </source>
</evidence>
<keyword evidence="3" id="KW-0813">Transport</keyword>
<dbReference type="GO" id="GO:0000938">
    <property type="term" value="C:GARP complex"/>
    <property type="evidence" value="ECO:0007669"/>
    <property type="project" value="TreeGrafter"/>
</dbReference>
<dbReference type="GO" id="GO:0032456">
    <property type="term" value="P:endocytic recycling"/>
    <property type="evidence" value="ECO:0007669"/>
    <property type="project" value="TreeGrafter"/>
</dbReference>
<dbReference type="GO" id="GO:0005829">
    <property type="term" value="C:cytosol"/>
    <property type="evidence" value="ECO:0007669"/>
    <property type="project" value="GOC"/>
</dbReference>
<evidence type="ECO:0000256" key="3">
    <source>
        <dbReference type="ARBA" id="ARBA00022448"/>
    </source>
</evidence>
<dbReference type="InterPro" id="IPR048319">
    <property type="entry name" value="Vps52_CC"/>
</dbReference>
<evidence type="ECO:0000259" key="8">
    <source>
        <dbReference type="Pfam" id="PF20655"/>
    </source>
</evidence>
<protein>
    <recommendedName>
        <fullName evidence="11">Vacuolar protein sorting-associated protein 52 homolog</fullName>
    </recommendedName>
</protein>
<dbReference type="PANTHER" id="PTHR14190:SF7">
    <property type="entry name" value="VACUOLAR PROTEIN SORTING-ASSOCIATED PROTEIN 52 HOMOLOG"/>
    <property type="match status" value="1"/>
</dbReference>
<comment type="similarity">
    <text evidence="2">Belongs to the VPS52 family.</text>
</comment>
<dbReference type="GO" id="GO:0015031">
    <property type="term" value="P:protein transport"/>
    <property type="evidence" value="ECO:0007669"/>
    <property type="project" value="UniProtKB-KW"/>
</dbReference>
<dbReference type="Pfam" id="PF04129">
    <property type="entry name" value="Vps52_CC"/>
    <property type="match status" value="1"/>
</dbReference>
<keyword evidence="10" id="KW-1185">Reference proteome</keyword>
<dbReference type="GO" id="GO:0006896">
    <property type="term" value="P:Golgi to vacuole transport"/>
    <property type="evidence" value="ECO:0007669"/>
    <property type="project" value="TreeGrafter"/>
</dbReference>
<proteinExistence type="inferred from homology"/>
<comment type="caution">
    <text evidence="9">The sequence shown here is derived from an EMBL/GenBank/DDBJ whole genome shotgun (WGS) entry which is preliminary data.</text>
</comment>
<evidence type="ECO:0000256" key="4">
    <source>
        <dbReference type="ARBA" id="ARBA00022927"/>
    </source>
</evidence>
<dbReference type="InterPro" id="IPR007258">
    <property type="entry name" value="Vps52"/>
</dbReference>
<dbReference type="AlphaFoldDB" id="A0AAD3CHW6"/>
<keyword evidence="4" id="KW-0653">Protein transport</keyword>
<evidence type="ECO:0000256" key="1">
    <source>
        <dbReference type="ARBA" id="ARBA00004601"/>
    </source>
</evidence>
<dbReference type="Pfam" id="PF20655">
    <property type="entry name" value="Vps52_C"/>
    <property type="match status" value="1"/>
</dbReference>
<dbReference type="EMBL" id="BLLK01000022">
    <property type="protein sequence ID" value="GFH45928.1"/>
    <property type="molecule type" value="Genomic_DNA"/>
</dbReference>
<evidence type="ECO:0000256" key="6">
    <source>
        <dbReference type="SAM" id="MobiDB-lite"/>
    </source>
</evidence>
<evidence type="ECO:0000259" key="7">
    <source>
        <dbReference type="Pfam" id="PF04129"/>
    </source>
</evidence>